<keyword evidence="2" id="KW-1185">Reference proteome</keyword>
<organism evidence="1 2">
    <name type="scientific">Corynebacterium efficiens (strain DSM 44549 / YS-314 / AJ 12310 / JCM 11189 / NBRC 100395)</name>
    <dbReference type="NCBI Taxonomy" id="196164"/>
    <lineage>
        <taxon>Bacteria</taxon>
        <taxon>Bacillati</taxon>
        <taxon>Actinomycetota</taxon>
        <taxon>Actinomycetes</taxon>
        <taxon>Mycobacteriales</taxon>
        <taxon>Corynebacteriaceae</taxon>
        <taxon>Corynebacterium</taxon>
    </lineage>
</organism>
<dbReference type="KEGG" id="cef:CE2365"/>
<evidence type="ECO:0000313" key="1">
    <source>
        <dbReference type="EMBL" id="BAC19175.1"/>
    </source>
</evidence>
<accession>Q8FMY4</accession>
<proteinExistence type="predicted"/>
<protein>
    <submittedName>
        <fullName evidence="1">Uncharacterized protein</fullName>
    </submittedName>
</protein>
<evidence type="ECO:0000313" key="2">
    <source>
        <dbReference type="Proteomes" id="UP000001409"/>
    </source>
</evidence>
<name>Q8FMY4_COREF</name>
<dbReference type="AlphaFoldDB" id="Q8FMY4"/>
<reference evidence="1 2" key="1">
    <citation type="journal article" date="2003" name="Genome Res.">
        <title>Comparative complete genome sequence analysis of the amino acid replacements responsible for the thermostability of Corynebacterium efficiens.</title>
        <authorList>
            <person name="Nishio Y."/>
            <person name="Nakamura Y."/>
            <person name="Kawarabayasi Y."/>
            <person name="Usuda Y."/>
            <person name="Kimura E."/>
            <person name="Sugimoto S."/>
            <person name="Matsui K."/>
            <person name="Yamagishi A."/>
            <person name="Kikuchi H."/>
            <person name="Ikeo K."/>
            <person name="Gojobori T."/>
        </authorList>
    </citation>
    <scope>NUCLEOTIDE SEQUENCE [LARGE SCALE GENOMIC DNA]</scope>
    <source>
        <strain evidence="2">DSM 44549 / YS-314 / AJ 12310 / JCM 11189 / NBRC 100395</strain>
    </source>
</reference>
<sequence length="55" mass="5685">MLAGCLFGMASSQLARGCSSVGALKKFLTPKCAESGIGRNVGWARLSQAQGAFLH</sequence>
<dbReference type="STRING" id="196164.gene:10742800"/>
<dbReference type="Proteomes" id="UP000001409">
    <property type="component" value="Chromosome"/>
</dbReference>
<dbReference type="HOGENOM" id="CLU_3024391_0_0_11"/>
<dbReference type="EMBL" id="BA000035">
    <property type="protein sequence ID" value="BAC19175.1"/>
    <property type="molecule type" value="Genomic_DNA"/>
</dbReference>